<dbReference type="InterPro" id="IPR050738">
    <property type="entry name" value="Sulfatase"/>
</dbReference>
<dbReference type="InterPro" id="IPR000917">
    <property type="entry name" value="Sulfatase_N"/>
</dbReference>
<evidence type="ECO:0000313" key="3">
    <source>
        <dbReference type="EMBL" id="GAG13197.1"/>
    </source>
</evidence>
<dbReference type="Gene3D" id="3.40.720.10">
    <property type="entry name" value="Alkaline Phosphatase, subunit A"/>
    <property type="match status" value="1"/>
</dbReference>
<feature type="non-terminal residue" evidence="3">
    <location>
        <position position="269"/>
    </location>
</feature>
<dbReference type="PANTHER" id="PTHR42693">
    <property type="entry name" value="ARYLSULFATASE FAMILY MEMBER"/>
    <property type="match status" value="1"/>
</dbReference>
<dbReference type="EMBL" id="BARS01023637">
    <property type="protein sequence ID" value="GAG13197.1"/>
    <property type="molecule type" value="Genomic_DNA"/>
</dbReference>
<dbReference type="Pfam" id="PF00884">
    <property type="entry name" value="Sulfatase"/>
    <property type="match status" value="1"/>
</dbReference>
<dbReference type="InterPro" id="IPR017850">
    <property type="entry name" value="Alkaline_phosphatase_core_sf"/>
</dbReference>
<comment type="similarity">
    <text evidence="1">Belongs to the sulfatase family.</text>
</comment>
<dbReference type="SUPFAM" id="SSF53649">
    <property type="entry name" value="Alkaline phosphatase-like"/>
    <property type="match status" value="1"/>
</dbReference>
<evidence type="ECO:0000259" key="2">
    <source>
        <dbReference type="Pfam" id="PF00884"/>
    </source>
</evidence>
<comment type="caution">
    <text evidence="3">The sequence shown here is derived from an EMBL/GenBank/DDBJ whole genome shotgun (WGS) entry which is preliminary data.</text>
</comment>
<reference evidence="3" key="1">
    <citation type="journal article" date="2014" name="Front. Microbiol.">
        <title>High frequency of phylogenetically diverse reductive dehalogenase-homologous genes in deep subseafloor sedimentary metagenomes.</title>
        <authorList>
            <person name="Kawai M."/>
            <person name="Futagami T."/>
            <person name="Toyoda A."/>
            <person name="Takaki Y."/>
            <person name="Nishi S."/>
            <person name="Hori S."/>
            <person name="Arai W."/>
            <person name="Tsubouchi T."/>
            <person name="Morono Y."/>
            <person name="Uchiyama I."/>
            <person name="Ito T."/>
            <person name="Fujiyama A."/>
            <person name="Inagaki F."/>
            <person name="Takami H."/>
        </authorList>
    </citation>
    <scope>NUCLEOTIDE SEQUENCE</scope>
    <source>
        <strain evidence="3">Expedition CK06-06</strain>
    </source>
</reference>
<dbReference type="AlphaFoldDB" id="X0VPW2"/>
<sequence>LGIVDKGVNTADRLFFLPRASMLAPGARMIQGRKMELYASMVEYMDDQIGRVFDYLKKIGEYDNTVVIFFSDNGAEGNDLRGMIAGRPGTMGYMHAVNSFAENGHNSIGRKGTYAEYGPAWAQVSMAPFRLYKGFLAEGGTRSPLIVSGPGLQGAGEINKEAVLHVMDITPTILELAGVKHPSNFRGREIVPMQGKSWVEMLAGKTQSPRTSDDWLGWELFGNRAIRQGDWKISWLYEPLGTYDWQLFNLADDPGEQYDLSGKFPEKKK</sequence>
<dbReference type="PANTHER" id="PTHR42693:SF33">
    <property type="entry name" value="ARYLSULFATASE"/>
    <property type="match status" value="1"/>
</dbReference>
<organism evidence="3">
    <name type="scientific">marine sediment metagenome</name>
    <dbReference type="NCBI Taxonomy" id="412755"/>
    <lineage>
        <taxon>unclassified sequences</taxon>
        <taxon>metagenomes</taxon>
        <taxon>ecological metagenomes</taxon>
    </lineage>
</organism>
<feature type="non-terminal residue" evidence="3">
    <location>
        <position position="1"/>
    </location>
</feature>
<protein>
    <recommendedName>
        <fullName evidence="2">Sulfatase N-terminal domain-containing protein</fullName>
    </recommendedName>
</protein>
<accession>X0VPW2</accession>
<feature type="domain" description="Sulfatase N-terminal" evidence="2">
    <location>
        <begin position="33"/>
        <end position="179"/>
    </location>
</feature>
<evidence type="ECO:0000256" key="1">
    <source>
        <dbReference type="ARBA" id="ARBA00008779"/>
    </source>
</evidence>
<proteinExistence type="inferred from homology"/>
<dbReference type="GO" id="GO:0004065">
    <property type="term" value="F:arylsulfatase activity"/>
    <property type="evidence" value="ECO:0007669"/>
    <property type="project" value="TreeGrafter"/>
</dbReference>
<name>X0VPW2_9ZZZZ</name>
<dbReference type="Gene3D" id="3.30.1120.10">
    <property type="match status" value="1"/>
</dbReference>
<gene>
    <name evidence="3" type="ORF">S01H1_37628</name>
</gene>